<evidence type="ECO:0000313" key="2">
    <source>
        <dbReference type="EMBL" id="MFI5681944.1"/>
    </source>
</evidence>
<organism evidence="2 3">
    <name type="scientific">Streptomyces cellulosae</name>
    <dbReference type="NCBI Taxonomy" id="1968"/>
    <lineage>
        <taxon>Bacteria</taxon>
        <taxon>Bacillati</taxon>
        <taxon>Actinomycetota</taxon>
        <taxon>Actinomycetes</taxon>
        <taxon>Kitasatosporales</taxon>
        <taxon>Streptomycetaceae</taxon>
        <taxon>Streptomyces</taxon>
    </lineage>
</organism>
<gene>
    <name evidence="2" type="ORF">ACIA8P_46595</name>
</gene>
<feature type="transmembrane region" description="Helical" evidence="1">
    <location>
        <begin position="155"/>
        <end position="173"/>
    </location>
</feature>
<accession>A0ABW7YHR6</accession>
<dbReference type="EMBL" id="JBITDC010000035">
    <property type="protein sequence ID" value="MFI5681944.1"/>
    <property type="molecule type" value="Genomic_DNA"/>
</dbReference>
<feature type="transmembrane region" description="Helical" evidence="1">
    <location>
        <begin position="124"/>
        <end position="143"/>
    </location>
</feature>
<comment type="caution">
    <text evidence="2">The sequence shown here is derived from an EMBL/GenBank/DDBJ whole genome shotgun (WGS) entry which is preliminary data.</text>
</comment>
<dbReference type="Proteomes" id="UP001612415">
    <property type="component" value="Unassembled WGS sequence"/>
</dbReference>
<protein>
    <submittedName>
        <fullName evidence="2">Uncharacterized protein</fullName>
    </submittedName>
</protein>
<proteinExistence type="predicted"/>
<keyword evidence="1" id="KW-0812">Transmembrane</keyword>
<sequence length="179" mass="18835">MAAVQGTIALTRAQDGFQDFLRSYTVLIDEVPAGKIRRGQTLHLKVPAGTHQMRLTIAWCSSPSMTADIEAGTSTYFVCAPGNQPSATTAVTTGANDYIALWRTPEAAAIPAGTRTDALTRSRLGIAFAFFGGAVTLIGAGIWHLSGAAPGADNLVTGVGLAVTVASMFAFRISRRRHR</sequence>
<keyword evidence="1" id="KW-1133">Transmembrane helix</keyword>
<dbReference type="RefSeq" id="WP_398663023.1">
    <property type="nucleotide sequence ID" value="NZ_JBITDC010000035.1"/>
</dbReference>
<reference evidence="2 3" key="1">
    <citation type="submission" date="2024-10" db="EMBL/GenBank/DDBJ databases">
        <title>The Natural Products Discovery Center: Release of the First 8490 Sequenced Strains for Exploring Actinobacteria Biosynthetic Diversity.</title>
        <authorList>
            <person name="Kalkreuter E."/>
            <person name="Kautsar S.A."/>
            <person name="Yang D."/>
            <person name="Bader C.D."/>
            <person name="Teijaro C.N."/>
            <person name="Fluegel L."/>
            <person name="Davis C.M."/>
            <person name="Simpson J.R."/>
            <person name="Lauterbach L."/>
            <person name="Steele A.D."/>
            <person name="Gui C."/>
            <person name="Meng S."/>
            <person name="Li G."/>
            <person name="Viehrig K."/>
            <person name="Ye F."/>
            <person name="Su P."/>
            <person name="Kiefer A.F."/>
            <person name="Nichols A."/>
            <person name="Cepeda A.J."/>
            <person name="Yan W."/>
            <person name="Fan B."/>
            <person name="Jiang Y."/>
            <person name="Adhikari A."/>
            <person name="Zheng C.-J."/>
            <person name="Schuster L."/>
            <person name="Cowan T.M."/>
            <person name="Smanski M.J."/>
            <person name="Chevrette M.G."/>
            <person name="De Carvalho L.P.S."/>
            <person name="Shen B."/>
        </authorList>
    </citation>
    <scope>NUCLEOTIDE SEQUENCE [LARGE SCALE GENOMIC DNA]</scope>
    <source>
        <strain evidence="2 3">NPDC051599</strain>
    </source>
</reference>
<evidence type="ECO:0000313" key="3">
    <source>
        <dbReference type="Proteomes" id="UP001612415"/>
    </source>
</evidence>
<keyword evidence="3" id="KW-1185">Reference proteome</keyword>
<keyword evidence="1" id="KW-0472">Membrane</keyword>
<name>A0ABW7YHR6_STRCE</name>
<evidence type="ECO:0000256" key="1">
    <source>
        <dbReference type="SAM" id="Phobius"/>
    </source>
</evidence>